<evidence type="ECO:0000313" key="2">
    <source>
        <dbReference type="Proteomes" id="UP000266861"/>
    </source>
</evidence>
<keyword evidence="2" id="KW-1185">Reference proteome</keyword>
<proteinExistence type="predicted"/>
<dbReference type="AlphaFoldDB" id="A0A397G819"/>
<dbReference type="EMBL" id="PQFF01000495">
    <property type="protein sequence ID" value="RHZ47161.1"/>
    <property type="molecule type" value="Genomic_DNA"/>
</dbReference>
<sequence>MPAITEIQELCDIPDACDKMVILMENLSIYPSIIKERKNYVIYPMHMSKWLFDGESNNFKEWNQLKIRLCEEDPCTVVLEPSGIRSYCYSNFKL</sequence>
<evidence type="ECO:0000313" key="1">
    <source>
        <dbReference type="EMBL" id="RHZ47161.1"/>
    </source>
</evidence>
<dbReference type="Proteomes" id="UP000266861">
    <property type="component" value="Unassembled WGS sequence"/>
</dbReference>
<gene>
    <name evidence="1" type="ORF">Glove_590g50</name>
</gene>
<reference evidence="1 2" key="1">
    <citation type="submission" date="2018-08" db="EMBL/GenBank/DDBJ databases">
        <title>Genome and evolution of the arbuscular mycorrhizal fungus Diversispora epigaea (formerly Glomus versiforme) and its bacterial endosymbionts.</title>
        <authorList>
            <person name="Sun X."/>
            <person name="Fei Z."/>
            <person name="Harrison M."/>
        </authorList>
    </citation>
    <scope>NUCLEOTIDE SEQUENCE [LARGE SCALE GENOMIC DNA]</scope>
    <source>
        <strain evidence="1 2">IT104</strain>
    </source>
</reference>
<accession>A0A397G819</accession>
<organism evidence="1 2">
    <name type="scientific">Diversispora epigaea</name>
    <dbReference type="NCBI Taxonomy" id="1348612"/>
    <lineage>
        <taxon>Eukaryota</taxon>
        <taxon>Fungi</taxon>
        <taxon>Fungi incertae sedis</taxon>
        <taxon>Mucoromycota</taxon>
        <taxon>Glomeromycotina</taxon>
        <taxon>Glomeromycetes</taxon>
        <taxon>Diversisporales</taxon>
        <taxon>Diversisporaceae</taxon>
        <taxon>Diversispora</taxon>
    </lineage>
</organism>
<comment type="caution">
    <text evidence="1">The sequence shown here is derived from an EMBL/GenBank/DDBJ whole genome shotgun (WGS) entry which is preliminary data.</text>
</comment>
<name>A0A397G819_9GLOM</name>
<protein>
    <submittedName>
        <fullName evidence="1">Uncharacterized protein</fullName>
    </submittedName>
</protein>